<dbReference type="STRING" id="869209.Tresu_0635"/>
<evidence type="ECO:0000313" key="3">
    <source>
        <dbReference type="EMBL" id="AEB13576.1"/>
    </source>
</evidence>
<sequence length="248" mass="29166">MEYKSFFEEDKNIFHVQSNIYFSQCNANKDLSLHELLKITSDIAVEDYRQRGMSRKILKDNGFGILVSRCSYRIHKWPKENQFIEVETWEEKPQALQFMRGYKILDENKNILVSGKSSWLLVDINERRILPLKKFTLRTPPEFCIDLDCDKPDKILQPEKSELWDTRIIKFSDLDANGHTNNARYAAFVEDAIPEEFRGRKPKDFKINFAKEAMLNDKVEIFGFKEENKITFLGKTPESVSFEAVISY</sequence>
<dbReference type="AlphaFoldDB" id="F2NUL3"/>
<dbReference type="InterPro" id="IPR002864">
    <property type="entry name" value="Acyl-ACP_thioesterase_NHD"/>
</dbReference>
<gene>
    <name evidence="3" type="ordered locus">Tresu_0635</name>
</gene>
<dbReference type="SUPFAM" id="SSF54637">
    <property type="entry name" value="Thioesterase/thiol ester dehydrase-isomerase"/>
    <property type="match status" value="2"/>
</dbReference>
<dbReference type="Proteomes" id="UP000006852">
    <property type="component" value="Chromosome"/>
</dbReference>
<evidence type="ECO:0000313" key="4">
    <source>
        <dbReference type="Proteomes" id="UP000006852"/>
    </source>
</evidence>
<protein>
    <submittedName>
        <fullName evidence="3">Acyl-ACP thioesterase</fullName>
    </submittedName>
</protein>
<keyword evidence="4" id="KW-1185">Reference proteome</keyword>
<feature type="domain" description="Acyl-ACP thioesterase-like C-terminal" evidence="2">
    <location>
        <begin position="169"/>
        <end position="223"/>
    </location>
</feature>
<dbReference type="HOGENOM" id="CLU_045466_2_2_12"/>
<dbReference type="Gene3D" id="3.10.129.10">
    <property type="entry name" value="Hotdog Thioesterase"/>
    <property type="match status" value="1"/>
</dbReference>
<reference evidence="3 4" key="1">
    <citation type="journal article" date="2011" name="Stand. Genomic Sci.">
        <title>Complete genome sequence of Treponema succinifaciens type strain (6091).</title>
        <authorList>
            <person name="Han C."/>
            <person name="Gronow S."/>
            <person name="Teshima H."/>
            <person name="Lapidus A."/>
            <person name="Nolan M."/>
            <person name="Lucas S."/>
            <person name="Hammon N."/>
            <person name="Deshpande S."/>
            <person name="Cheng J.F."/>
            <person name="Zeytun A."/>
            <person name="Tapia R."/>
            <person name="Goodwin L."/>
            <person name="Pitluck S."/>
            <person name="Liolios K."/>
            <person name="Pagani I."/>
            <person name="Ivanova N."/>
            <person name="Mavromatis K."/>
            <person name="Mikhailova N."/>
            <person name="Huntemann M."/>
            <person name="Pati A."/>
            <person name="Chen A."/>
            <person name="Palaniappan K."/>
            <person name="Land M."/>
            <person name="Hauser L."/>
            <person name="Brambilla E.M."/>
            <person name="Rohde M."/>
            <person name="Goker M."/>
            <person name="Woyke T."/>
            <person name="Bristow J."/>
            <person name="Eisen J.A."/>
            <person name="Markowitz V."/>
            <person name="Hugenholtz P."/>
            <person name="Kyrpides N.C."/>
            <person name="Klenk H.P."/>
            <person name="Detter J.C."/>
        </authorList>
    </citation>
    <scope>NUCLEOTIDE SEQUENCE [LARGE SCALE GENOMIC DNA]</scope>
    <source>
        <strain evidence="4">ATCC 33096 / DSM 2489 / 6091</strain>
    </source>
</reference>
<dbReference type="OrthoDB" id="9801517at2"/>
<dbReference type="GO" id="GO:0016790">
    <property type="term" value="F:thiolester hydrolase activity"/>
    <property type="evidence" value="ECO:0007669"/>
    <property type="project" value="InterPro"/>
</dbReference>
<dbReference type="RefSeq" id="WP_013700883.1">
    <property type="nucleotide sequence ID" value="NC_015385.1"/>
</dbReference>
<dbReference type="GeneID" id="302997835"/>
<feature type="domain" description="Acyl-ACP thioesterase N-terminal hotdog" evidence="1">
    <location>
        <begin position="13"/>
        <end position="131"/>
    </location>
</feature>
<dbReference type="GO" id="GO:0006633">
    <property type="term" value="P:fatty acid biosynthetic process"/>
    <property type="evidence" value="ECO:0007669"/>
    <property type="project" value="InterPro"/>
</dbReference>
<dbReference type="KEGG" id="tsu:Tresu_0635"/>
<dbReference type="InterPro" id="IPR049427">
    <property type="entry name" value="Acyl-ACP_TE_C"/>
</dbReference>
<dbReference type="EMBL" id="CP002631">
    <property type="protein sequence ID" value="AEB13576.1"/>
    <property type="molecule type" value="Genomic_DNA"/>
</dbReference>
<dbReference type="InterPro" id="IPR029069">
    <property type="entry name" value="HotDog_dom_sf"/>
</dbReference>
<evidence type="ECO:0000259" key="2">
    <source>
        <dbReference type="Pfam" id="PF20791"/>
    </source>
</evidence>
<reference evidence="4" key="2">
    <citation type="submission" date="2011-04" db="EMBL/GenBank/DDBJ databases">
        <title>The complete genome of chromosome of Treponema succinifaciens DSM 2489.</title>
        <authorList>
            <person name="Lucas S."/>
            <person name="Copeland A."/>
            <person name="Lapidus A."/>
            <person name="Bruce D."/>
            <person name="Goodwin L."/>
            <person name="Pitluck S."/>
            <person name="Peters L."/>
            <person name="Kyrpides N."/>
            <person name="Mavromatis K."/>
            <person name="Ivanova N."/>
            <person name="Ovchinnikova G."/>
            <person name="Teshima H."/>
            <person name="Detter J.C."/>
            <person name="Tapia R."/>
            <person name="Han C."/>
            <person name="Land M."/>
            <person name="Hauser L."/>
            <person name="Markowitz V."/>
            <person name="Cheng J.-F."/>
            <person name="Hugenholtz P."/>
            <person name="Woyke T."/>
            <person name="Wu D."/>
            <person name="Gronow S."/>
            <person name="Wellnitz S."/>
            <person name="Brambilla E."/>
            <person name="Klenk H.-P."/>
            <person name="Eisen J.A."/>
        </authorList>
    </citation>
    <scope>NUCLEOTIDE SEQUENCE [LARGE SCALE GENOMIC DNA]</scope>
    <source>
        <strain evidence="4">ATCC 33096 / DSM 2489 / 6091</strain>
    </source>
</reference>
<organism evidence="3 4">
    <name type="scientific">Treponema succinifaciens (strain ATCC 33096 / DSM 2489 / 6091)</name>
    <dbReference type="NCBI Taxonomy" id="869209"/>
    <lineage>
        <taxon>Bacteria</taxon>
        <taxon>Pseudomonadati</taxon>
        <taxon>Spirochaetota</taxon>
        <taxon>Spirochaetia</taxon>
        <taxon>Spirochaetales</taxon>
        <taxon>Treponemataceae</taxon>
        <taxon>Treponema</taxon>
    </lineage>
</organism>
<dbReference type="Pfam" id="PF01643">
    <property type="entry name" value="Acyl-ACP_TE"/>
    <property type="match status" value="1"/>
</dbReference>
<dbReference type="eggNOG" id="COG3884">
    <property type="taxonomic scope" value="Bacteria"/>
</dbReference>
<accession>F2NUL3</accession>
<dbReference type="Pfam" id="PF20791">
    <property type="entry name" value="Acyl-ACP_TE_C"/>
    <property type="match status" value="1"/>
</dbReference>
<name>F2NUL3_TRES6</name>
<evidence type="ECO:0000259" key="1">
    <source>
        <dbReference type="Pfam" id="PF01643"/>
    </source>
</evidence>
<proteinExistence type="predicted"/>